<reference evidence="3 4" key="1">
    <citation type="journal article" date="2018" name="Cell">
        <title>The Chara Genome: Secondary Complexity and Implications for Plant Terrestrialization.</title>
        <authorList>
            <person name="Nishiyama T."/>
            <person name="Sakayama H."/>
            <person name="Vries J.D."/>
            <person name="Buschmann H."/>
            <person name="Saint-Marcoux D."/>
            <person name="Ullrich K.K."/>
            <person name="Haas F.B."/>
            <person name="Vanderstraeten L."/>
            <person name="Becker D."/>
            <person name="Lang D."/>
            <person name="Vosolsobe S."/>
            <person name="Rombauts S."/>
            <person name="Wilhelmsson P.K.I."/>
            <person name="Janitza P."/>
            <person name="Kern R."/>
            <person name="Heyl A."/>
            <person name="Rumpler F."/>
            <person name="Villalobos L.I.A.C."/>
            <person name="Clay J.M."/>
            <person name="Skokan R."/>
            <person name="Toyoda A."/>
            <person name="Suzuki Y."/>
            <person name="Kagoshima H."/>
            <person name="Schijlen E."/>
            <person name="Tajeshwar N."/>
            <person name="Catarino B."/>
            <person name="Hetherington A.J."/>
            <person name="Saltykova A."/>
            <person name="Bonnot C."/>
            <person name="Breuninger H."/>
            <person name="Symeonidi A."/>
            <person name="Radhakrishnan G.V."/>
            <person name="Van Nieuwerburgh F."/>
            <person name="Deforce D."/>
            <person name="Chang C."/>
            <person name="Karol K.G."/>
            <person name="Hedrich R."/>
            <person name="Ulvskov P."/>
            <person name="Glockner G."/>
            <person name="Delwiche C.F."/>
            <person name="Petrasek J."/>
            <person name="Van de Peer Y."/>
            <person name="Friml J."/>
            <person name="Beilby M."/>
            <person name="Dolan L."/>
            <person name="Kohara Y."/>
            <person name="Sugano S."/>
            <person name="Fujiyama A."/>
            <person name="Delaux P.-M."/>
            <person name="Quint M."/>
            <person name="TheiBen G."/>
            <person name="Hagemann M."/>
            <person name="Harholt J."/>
            <person name="Dunand C."/>
            <person name="Zachgo S."/>
            <person name="Langdale J."/>
            <person name="Maumus F."/>
            <person name="Straeten D.V.D."/>
            <person name="Gould S.B."/>
            <person name="Rensing S.A."/>
        </authorList>
    </citation>
    <scope>NUCLEOTIDE SEQUENCE [LARGE SCALE GENOMIC DNA]</scope>
    <source>
        <strain evidence="3 4">S276</strain>
    </source>
</reference>
<feature type="coiled-coil region" evidence="1">
    <location>
        <begin position="451"/>
        <end position="492"/>
    </location>
</feature>
<evidence type="ECO:0000256" key="1">
    <source>
        <dbReference type="SAM" id="Coils"/>
    </source>
</evidence>
<protein>
    <submittedName>
        <fullName evidence="3">Uncharacterized protein</fullName>
    </submittedName>
</protein>
<accession>A0A388L266</accession>
<evidence type="ECO:0000313" key="3">
    <source>
        <dbReference type="EMBL" id="GBG76397.1"/>
    </source>
</evidence>
<organism evidence="3 4">
    <name type="scientific">Chara braunii</name>
    <name type="common">Braun's stonewort</name>
    <dbReference type="NCBI Taxonomy" id="69332"/>
    <lineage>
        <taxon>Eukaryota</taxon>
        <taxon>Viridiplantae</taxon>
        <taxon>Streptophyta</taxon>
        <taxon>Charophyceae</taxon>
        <taxon>Charales</taxon>
        <taxon>Characeae</taxon>
        <taxon>Chara</taxon>
    </lineage>
</organism>
<name>A0A388L266_CHABU</name>
<dbReference type="Gramene" id="GBG76397">
    <property type="protein sequence ID" value="GBG76397"/>
    <property type="gene ID" value="CBR_g22144"/>
</dbReference>
<gene>
    <name evidence="3" type="ORF">CBR_g22144</name>
</gene>
<proteinExistence type="predicted"/>
<feature type="compositionally biased region" description="Basic and acidic residues" evidence="2">
    <location>
        <begin position="494"/>
        <end position="505"/>
    </location>
</feature>
<evidence type="ECO:0000313" key="4">
    <source>
        <dbReference type="Proteomes" id="UP000265515"/>
    </source>
</evidence>
<dbReference type="AlphaFoldDB" id="A0A388L266"/>
<keyword evidence="4" id="KW-1185">Reference proteome</keyword>
<evidence type="ECO:0000256" key="2">
    <source>
        <dbReference type="SAM" id="MobiDB-lite"/>
    </source>
</evidence>
<dbReference type="EMBL" id="BFEA01000244">
    <property type="protein sequence ID" value="GBG76397.1"/>
    <property type="molecule type" value="Genomic_DNA"/>
</dbReference>
<feature type="coiled-coil region" evidence="1">
    <location>
        <begin position="586"/>
        <end position="613"/>
    </location>
</feature>
<feature type="region of interest" description="Disordered" evidence="2">
    <location>
        <begin position="494"/>
        <end position="514"/>
    </location>
</feature>
<comment type="caution">
    <text evidence="3">The sequence shown here is derived from an EMBL/GenBank/DDBJ whole genome shotgun (WGS) entry which is preliminary data.</text>
</comment>
<keyword evidence="1" id="KW-0175">Coiled coil</keyword>
<dbReference type="Proteomes" id="UP000265515">
    <property type="component" value="Unassembled WGS sequence"/>
</dbReference>
<sequence>MGGLVLAGEFVERVRDLEKVANERAVIVGKATEGTKLKEGLGWGVLDEGCDFRGVHTDVFGGDNVVEVFDARSGKRTFVELGVKFLLSEDREDWAEDKDVIKADDDTNFEEVVEDVVHGRLEGSGGIGESEWHHEEILVPEPRAEGGLVGVLLADTDLAEATAKVDLGKVVGSTEMIKELGNPRRGRARAGDGGGGVDRGEACARVSKGHVGFVGEGGCKVFVAYSFDVGDERKVENDGGGEVLVEGEDVLDEASVGPVWRRWQNCSRGGGRVEEEGLVDMVVEVVGVEEVGGGVLLEAAVEEGVVYVVEVGGAAVVTTVMKGLFPSNVVTQSDMDDMEAFMSLREAVTEVWRVLSVWRMAERSVVVVFAGGCSPARLRVMLSTESVRMSDMLMEDAAMSGEEGVDDVAGRNVEDAAAASASASTRWEFLVWRGGMWREVKKKLIKQAKKLALLEEQAAKKKKLKEEMEKLKKEEEKKLKAVEKEEVEVEEEVPLERRTRTKKGESSGTKQGDQWMEKKISEWVANLSLGDEEEAMLYVTRAEQEAVVKELEEEEDPLHRQTIEEEKKLEWKLRLAREKKQRLDATDRVAKELRVVEEQRQQMENQADALGKMEIMATNIKLMAKAQ</sequence>